<accession>A0A7J9DL67</accession>
<protein>
    <submittedName>
        <fullName evidence="1">Uncharacterized protein</fullName>
    </submittedName>
</protein>
<reference evidence="1 2" key="1">
    <citation type="journal article" date="2019" name="Genome Biol. Evol.">
        <title>Insights into the evolution of the New World diploid cottons (Gossypium, subgenus Houzingenia) based on genome sequencing.</title>
        <authorList>
            <person name="Grover C.E."/>
            <person name="Arick M.A. 2nd"/>
            <person name="Thrash A."/>
            <person name="Conover J.L."/>
            <person name="Sanders W.S."/>
            <person name="Peterson D.G."/>
            <person name="Frelichowski J.E."/>
            <person name="Scheffler J.A."/>
            <person name="Scheffler B.E."/>
            <person name="Wendel J.F."/>
        </authorList>
    </citation>
    <scope>NUCLEOTIDE SEQUENCE [LARGE SCALE GENOMIC DNA]</scope>
    <source>
        <strain evidence="1">8</strain>
        <tissue evidence="1">Leaf</tissue>
    </source>
</reference>
<sequence>MRFVLLHQELSFLKDVGIQKCFLHHSLLILKDFSRTIFFEFSPCLALLVIDEYIDDILGEFWGLSSCLT</sequence>
<dbReference type="EMBL" id="JABEZW010000003">
    <property type="protein sequence ID" value="MBA0761408.1"/>
    <property type="molecule type" value="Genomic_DNA"/>
</dbReference>
<name>A0A7J9DL67_9ROSI</name>
<proteinExistence type="predicted"/>
<keyword evidence="2" id="KW-1185">Reference proteome</keyword>
<evidence type="ECO:0000313" key="2">
    <source>
        <dbReference type="Proteomes" id="UP000593568"/>
    </source>
</evidence>
<evidence type="ECO:0000313" key="1">
    <source>
        <dbReference type="EMBL" id="MBA0761408.1"/>
    </source>
</evidence>
<gene>
    <name evidence="1" type="ORF">Gotri_024060</name>
</gene>
<dbReference type="Proteomes" id="UP000593568">
    <property type="component" value="Unassembled WGS sequence"/>
</dbReference>
<comment type="caution">
    <text evidence="1">The sequence shown here is derived from an EMBL/GenBank/DDBJ whole genome shotgun (WGS) entry which is preliminary data.</text>
</comment>
<dbReference type="AlphaFoldDB" id="A0A7J9DL67"/>
<organism evidence="1 2">
    <name type="scientific">Gossypium trilobum</name>
    <dbReference type="NCBI Taxonomy" id="34281"/>
    <lineage>
        <taxon>Eukaryota</taxon>
        <taxon>Viridiplantae</taxon>
        <taxon>Streptophyta</taxon>
        <taxon>Embryophyta</taxon>
        <taxon>Tracheophyta</taxon>
        <taxon>Spermatophyta</taxon>
        <taxon>Magnoliopsida</taxon>
        <taxon>eudicotyledons</taxon>
        <taxon>Gunneridae</taxon>
        <taxon>Pentapetalae</taxon>
        <taxon>rosids</taxon>
        <taxon>malvids</taxon>
        <taxon>Malvales</taxon>
        <taxon>Malvaceae</taxon>
        <taxon>Malvoideae</taxon>
        <taxon>Gossypium</taxon>
    </lineage>
</organism>